<feature type="domain" description="Type I restriction modification DNA specificity" evidence="6">
    <location>
        <begin position="246"/>
        <end position="408"/>
    </location>
</feature>
<evidence type="ECO:0000256" key="4">
    <source>
        <dbReference type="ARBA" id="ARBA00038652"/>
    </source>
</evidence>
<evidence type="ECO:0000256" key="5">
    <source>
        <dbReference type="SAM" id="MobiDB-lite"/>
    </source>
</evidence>
<dbReference type="REBASE" id="62688">
    <property type="entry name" value="S.Sma45390ORF416P"/>
</dbReference>
<dbReference type="CDD" id="cd17273">
    <property type="entry name" value="RMtype1_S_EcoJA69PI-TRD1-CR1_like"/>
    <property type="match status" value="1"/>
</dbReference>
<dbReference type="STRING" id="882083.SacmaDRAFT_0415"/>
<protein>
    <submittedName>
        <fullName evidence="7">Restriction endonuclease S subunit</fullName>
    </submittedName>
</protein>
<keyword evidence="7" id="KW-0255">Endonuclease</keyword>
<dbReference type="HOGENOM" id="CLU_021095_10_4_11"/>
<dbReference type="PANTHER" id="PTHR43140:SF1">
    <property type="entry name" value="TYPE I RESTRICTION ENZYME ECOKI SPECIFICITY SUBUNIT"/>
    <property type="match status" value="1"/>
</dbReference>
<dbReference type="AlphaFoldDB" id="H5X2C3"/>
<feature type="region of interest" description="Disordered" evidence="5">
    <location>
        <begin position="464"/>
        <end position="488"/>
    </location>
</feature>
<dbReference type="OrthoDB" id="3197085at2"/>
<dbReference type="SUPFAM" id="SSF116734">
    <property type="entry name" value="DNA methylase specificity domain"/>
    <property type="match status" value="2"/>
</dbReference>
<dbReference type="EMBL" id="CM001439">
    <property type="protein sequence ID" value="EHR48719.1"/>
    <property type="molecule type" value="Genomic_DNA"/>
</dbReference>
<dbReference type="CDD" id="cd17524">
    <property type="entry name" value="RMtype1_S_EcoUTORF5051P-TRD2-CR2_like"/>
    <property type="match status" value="1"/>
</dbReference>
<dbReference type="InterPro" id="IPR051212">
    <property type="entry name" value="Type-I_RE_S_subunit"/>
</dbReference>
<sequence>MSDLPPGWEWASFAETCKIVSGATPKTGVAEYWGGPIAWLTPDDLAKNPATVTFRGRRSLTEEGYNSCSTTLVPPGSVLYSSRAPIGYVTIAGGEICTNQGFKSLVPPPEIDPKYLYWYLIYQTPAIRDRASGTTFKEISAKEFARTKIPLPPLAEQRRIVAALEGHLSRLDIGEQALSKVQVMKGRLGRSIAVSAIRGDLAEPSATDTPLRNYLDSIAEVRQRRATGRRRKSVTAIKVAHISIPDRWEFLPLDSLSLQIQYGTSAKATSDIDESSIPVIRMGNIQDGVVTRGPLKYLPVDHPDVSKLLLRDGDILFNRTNSFELVGKSAVYRESYGRAVFASYLIRCQLVPMVNPDWVALVINSPFGRAYIESVASQQVGQANVNGTKLAAMPIPLPPPEEQDRIMGAVNRLAESAEVGLASIDTVRISAGNLRRSLLADAFAGRLVAQDLSDEPASALLERVRNEQSAASKPKRARRNKMEQEALL</sequence>
<keyword evidence="7" id="KW-0540">Nuclease</keyword>
<dbReference type="GO" id="GO:0009307">
    <property type="term" value="P:DNA restriction-modification system"/>
    <property type="evidence" value="ECO:0007669"/>
    <property type="project" value="UniProtKB-KW"/>
</dbReference>
<evidence type="ECO:0000313" key="8">
    <source>
        <dbReference type="Proteomes" id="UP000004926"/>
    </source>
</evidence>
<dbReference type="InterPro" id="IPR000055">
    <property type="entry name" value="Restrct_endonuc_typeI_TRD"/>
</dbReference>
<dbReference type="eggNOG" id="COG0732">
    <property type="taxonomic scope" value="Bacteria"/>
</dbReference>
<dbReference type="GO" id="GO:0003677">
    <property type="term" value="F:DNA binding"/>
    <property type="evidence" value="ECO:0007669"/>
    <property type="project" value="UniProtKB-KW"/>
</dbReference>
<evidence type="ECO:0000256" key="1">
    <source>
        <dbReference type="ARBA" id="ARBA00010923"/>
    </source>
</evidence>
<keyword evidence="3" id="KW-0238">DNA-binding</keyword>
<keyword evidence="8" id="KW-1185">Reference proteome</keyword>
<dbReference type="PANTHER" id="PTHR43140">
    <property type="entry name" value="TYPE-1 RESTRICTION ENZYME ECOKI SPECIFICITY PROTEIN"/>
    <property type="match status" value="1"/>
</dbReference>
<reference evidence="7 8" key="1">
    <citation type="journal article" date="2012" name="Stand. Genomic Sci.">
        <title>Genome sequence of the ocean sediment bacterium Saccharomonospora marina type strain (XMU15(T)).</title>
        <authorList>
            <person name="Klenk H.P."/>
            <person name="Lu M."/>
            <person name="Lucas S."/>
            <person name="Lapidus A."/>
            <person name="Copeland A."/>
            <person name="Pitluck S."/>
            <person name="Goodwin L.A."/>
            <person name="Han C."/>
            <person name="Tapia R."/>
            <person name="Brambilla E.M."/>
            <person name="Potter G."/>
            <person name="Land M."/>
            <person name="Ivanova N."/>
            <person name="Rohde M."/>
            <person name="Goker M."/>
            <person name="Detter J.C."/>
            <person name="Li W.J."/>
            <person name="Kyrpides N.C."/>
            <person name="Woyke T."/>
        </authorList>
    </citation>
    <scope>NUCLEOTIDE SEQUENCE [LARGE SCALE GENOMIC DNA]</scope>
    <source>
        <strain evidence="7 8">XMU15</strain>
    </source>
</reference>
<dbReference type="Pfam" id="PF01420">
    <property type="entry name" value="Methylase_S"/>
    <property type="match status" value="2"/>
</dbReference>
<feature type="domain" description="Type I restriction modification DNA specificity" evidence="6">
    <location>
        <begin position="7"/>
        <end position="180"/>
    </location>
</feature>
<evidence type="ECO:0000256" key="3">
    <source>
        <dbReference type="ARBA" id="ARBA00023125"/>
    </source>
</evidence>
<dbReference type="GO" id="GO:0004519">
    <property type="term" value="F:endonuclease activity"/>
    <property type="evidence" value="ECO:0007669"/>
    <property type="project" value="UniProtKB-KW"/>
</dbReference>
<proteinExistence type="inferred from homology"/>
<accession>H5X2C3</accession>
<evidence type="ECO:0000256" key="2">
    <source>
        <dbReference type="ARBA" id="ARBA00022747"/>
    </source>
</evidence>
<evidence type="ECO:0000313" key="7">
    <source>
        <dbReference type="EMBL" id="EHR48719.1"/>
    </source>
</evidence>
<dbReference type="RefSeq" id="WP_009152110.1">
    <property type="nucleotide sequence ID" value="NZ_CM001439.1"/>
</dbReference>
<dbReference type="Proteomes" id="UP000004926">
    <property type="component" value="Chromosome"/>
</dbReference>
<keyword evidence="2" id="KW-0680">Restriction system</keyword>
<comment type="similarity">
    <text evidence="1">Belongs to the type-I restriction system S methylase family.</text>
</comment>
<dbReference type="Gene3D" id="3.90.220.20">
    <property type="entry name" value="DNA methylase specificity domains"/>
    <property type="match status" value="2"/>
</dbReference>
<name>H5X2C3_9PSEU</name>
<dbReference type="InterPro" id="IPR044946">
    <property type="entry name" value="Restrct_endonuc_typeI_TRD_sf"/>
</dbReference>
<keyword evidence="7" id="KW-0378">Hydrolase</keyword>
<evidence type="ECO:0000259" key="6">
    <source>
        <dbReference type="Pfam" id="PF01420"/>
    </source>
</evidence>
<comment type="subunit">
    <text evidence="4">The methyltransferase is composed of M and S polypeptides.</text>
</comment>
<gene>
    <name evidence="7" type="ORF">SacmaDRAFT_0415</name>
</gene>
<organism evidence="7 8">
    <name type="scientific">Saccharomonospora marina XMU15</name>
    <dbReference type="NCBI Taxonomy" id="882083"/>
    <lineage>
        <taxon>Bacteria</taxon>
        <taxon>Bacillati</taxon>
        <taxon>Actinomycetota</taxon>
        <taxon>Actinomycetes</taxon>
        <taxon>Pseudonocardiales</taxon>
        <taxon>Pseudonocardiaceae</taxon>
        <taxon>Saccharomonospora</taxon>
    </lineage>
</organism>